<evidence type="ECO:0000313" key="2">
    <source>
        <dbReference type="Proteomes" id="UP001160390"/>
    </source>
</evidence>
<organism evidence="1 2">
    <name type="scientific">Clonostachys chloroleuca</name>
    <dbReference type="NCBI Taxonomy" id="1926264"/>
    <lineage>
        <taxon>Eukaryota</taxon>
        <taxon>Fungi</taxon>
        <taxon>Dikarya</taxon>
        <taxon>Ascomycota</taxon>
        <taxon>Pezizomycotina</taxon>
        <taxon>Sordariomycetes</taxon>
        <taxon>Hypocreomycetidae</taxon>
        <taxon>Hypocreales</taxon>
        <taxon>Bionectriaceae</taxon>
        <taxon>Clonostachys</taxon>
    </lineage>
</organism>
<dbReference type="AlphaFoldDB" id="A0AA35LYI6"/>
<reference evidence="1" key="1">
    <citation type="submission" date="2023-01" db="EMBL/GenBank/DDBJ databases">
        <authorList>
            <person name="Piombo E."/>
        </authorList>
    </citation>
    <scope>NUCLEOTIDE SEQUENCE</scope>
</reference>
<proteinExistence type="predicted"/>
<dbReference type="EMBL" id="CABFNP030000786">
    <property type="protein sequence ID" value="CAI6086361.1"/>
    <property type="molecule type" value="Genomic_DNA"/>
</dbReference>
<sequence>MLALEFEVLDRDRTIIPEMERSGPADRGQQMRPSWRAPGDPCLYDKQVVVQRPGFSGGNGGSNGEWSWTWAAQTQYMVTTCSMHGRITSAQPFALRQVVRASAIGHEASKNLGSGNLGYATSPLDCAVY</sequence>
<evidence type="ECO:0000313" key="1">
    <source>
        <dbReference type="EMBL" id="CAI6086361.1"/>
    </source>
</evidence>
<comment type="caution">
    <text evidence="1">The sequence shown here is derived from an EMBL/GenBank/DDBJ whole genome shotgun (WGS) entry which is preliminary data.</text>
</comment>
<accession>A0AA35LYI6</accession>
<protein>
    <submittedName>
        <fullName evidence="1">Uncharacterized protein</fullName>
    </submittedName>
</protein>
<keyword evidence="2" id="KW-1185">Reference proteome</keyword>
<name>A0AA35LYI6_9HYPO</name>
<dbReference type="Proteomes" id="UP001160390">
    <property type="component" value="Unassembled WGS sequence"/>
</dbReference>
<gene>
    <name evidence="1" type="ORF">CCHLO57077_00010337</name>
</gene>